<evidence type="ECO:0000256" key="7">
    <source>
        <dbReference type="ARBA" id="ARBA00035181"/>
    </source>
</evidence>
<evidence type="ECO:0000313" key="10">
    <source>
        <dbReference type="EMBL" id="KAK7081346.1"/>
    </source>
</evidence>
<keyword evidence="5" id="KW-0496">Mitochondrion</keyword>
<gene>
    <name evidence="10" type="primary">Mrpl52</name>
    <name evidence="10" type="ORF">SK128_023233</name>
</gene>
<reference evidence="10 11" key="1">
    <citation type="submission" date="2023-11" db="EMBL/GenBank/DDBJ databases">
        <title>Halocaridina rubra genome assembly.</title>
        <authorList>
            <person name="Smith C."/>
        </authorList>
    </citation>
    <scope>NUCLEOTIDE SEQUENCE [LARGE SCALE GENOMIC DNA]</scope>
    <source>
        <strain evidence="10">EP-1</strain>
        <tissue evidence="10">Whole</tissue>
    </source>
</reference>
<dbReference type="Pfam" id="PF18699">
    <property type="entry name" value="MRPL52"/>
    <property type="match status" value="1"/>
</dbReference>
<dbReference type="GO" id="GO:0032543">
    <property type="term" value="P:mitochondrial translation"/>
    <property type="evidence" value="ECO:0007669"/>
    <property type="project" value="InterPro"/>
</dbReference>
<organism evidence="10 11">
    <name type="scientific">Halocaridina rubra</name>
    <name type="common">Hawaiian red shrimp</name>
    <dbReference type="NCBI Taxonomy" id="373956"/>
    <lineage>
        <taxon>Eukaryota</taxon>
        <taxon>Metazoa</taxon>
        <taxon>Ecdysozoa</taxon>
        <taxon>Arthropoda</taxon>
        <taxon>Crustacea</taxon>
        <taxon>Multicrustacea</taxon>
        <taxon>Malacostraca</taxon>
        <taxon>Eumalacostraca</taxon>
        <taxon>Eucarida</taxon>
        <taxon>Decapoda</taxon>
        <taxon>Pleocyemata</taxon>
        <taxon>Caridea</taxon>
        <taxon>Atyoidea</taxon>
        <taxon>Atyidae</taxon>
        <taxon>Halocaridina</taxon>
    </lineage>
</organism>
<name>A0AAN8XBT8_HALRR</name>
<dbReference type="EMBL" id="JAXCGZ010005199">
    <property type="protein sequence ID" value="KAK7081346.1"/>
    <property type="molecule type" value="Genomic_DNA"/>
</dbReference>
<keyword evidence="3" id="KW-0809">Transit peptide</keyword>
<comment type="caution">
    <text evidence="10">The sequence shown here is derived from an EMBL/GenBank/DDBJ whole genome shotgun (WGS) entry which is preliminary data.</text>
</comment>
<evidence type="ECO:0000256" key="5">
    <source>
        <dbReference type="ARBA" id="ARBA00023128"/>
    </source>
</evidence>
<keyword evidence="11" id="KW-1185">Reference proteome</keyword>
<dbReference type="AlphaFoldDB" id="A0AAN8XBT8"/>
<evidence type="ECO:0000256" key="9">
    <source>
        <dbReference type="SAM" id="MobiDB-lite"/>
    </source>
</evidence>
<dbReference type="PANTHER" id="PTHR34090">
    <property type="entry name" value="39S RIBOSOMAL PROTEIN L52, MITOCHONDRIAL"/>
    <property type="match status" value="1"/>
</dbReference>
<proteinExistence type="inferred from homology"/>
<dbReference type="GO" id="GO:0003735">
    <property type="term" value="F:structural constituent of ribosome"/>
    <property type="evidence" value="ECO:0007669"/>
    <property type="project" value="InterPro"/>
</dbReference>
<evidence type="ECO:0000256" key="8">
    <source>
        <dbReference type="ARBA" id="ARBA00035425"/>
    </source>
</evidence>
<keyword evidence="4" id="KW-0689">Ribosomal protein</keyword>
<feature type="compositionally biased region" description="Basic and acidic residues" evidence="9">
    <location>
        <begin position="109"/>
        <end position="118"/>
    </location>
</feature>
<feature type="compositionally biased region" description="Basic and acidic residues" evidence="9">
    <location>
        <begin position="89"/>
        <end position="98"/>
    </location>
</feature>
<comment type="subcellular location">
    <subcellularLocation>
        <location evidence="1">Mitochondrion</location>
    </subcellularLocation>
</comment>
<protein>
    <recommendedName>
        <fullName evidence="7">Large ribosomal subunit protein mL52</fullName>
    </recommendedName>
    <alternativeName>
        <fullName evidence="8">39S ribosomal protein L52, mitochondrial</fullName>
    </alternativeName>
</protein>
<feature type="region of interest" description="Disordered" evidence="9">
    <location>
        <begin position="89"/>
        <end position="118"/>
    </location>
</feature>
<evidence type="ECO:0000256" key="2">
    <source>
        <dbReference type="ARBA" id="ARBA00007232"/>
    </source>
</evidence>
<dbReference type="InterPro" id="IPR034596">
    <property type="entry name" value="Ribosomal_mL52"/>
</dbReference>
<comment type="similarity">
    <text evidence="2">Belongs to the mitochondrion-specific ribosomal protein mL52 family.</text>
</comment>
<evidence type="ECO:0000256" key="4">
    <source>
        <dbReference type="ARBA" id="ARBA00022980"/>
    </source>
</evidence>
<dbReference type="Proteomes" id="UP001381693">
    <property type="component" value="Unassembled WGS sequence"/>
</dbReference>
<evidence type="ECO:0000256" key="6">
    <source>
        <dbReference type="ARBA" id="ARBA00023274"/>
    </source>
</evidence>
<sequence>MASVLKIATKFQGLARFSTASSSYAKFKKSFETRIGAHGPLIDGPDYTFLDGRPTPLGAGQRRRAIGQVEASEKVIQLMKETKFAIERHQKREKEVKEKRQRIMKSKLKPKDSRRFEN</sequence>
<evidence type="ECO:0000256" key="1">
    <source>
        <dbReference type="ARBA" id="ARBA00004173"/>
    </source>
</evidence>
<evidence type="ECO:0000256" key="3">
    <source>
        <dbReference type="ARBA" id="ARBA00022946"/>
    </source>
</evidence>
<dbReference type="GO" id="GO:0005762">
    <property type="term" value="C:mitochondrial large ribosomal subunit"/>
    <property type="evidence" value="ECO:0007669"/>
    <property type="project" value="InterPro"/>
</dbReference>
<keyword evidence="6" id="KW-0687">Ribonucleoprotein</keyword>
<feature type="compositionally biased region" description="Basic residues" evidence="9">
    <location>
        <begin position="99"/>
        <end position="108"/>
    </location>
</feature>
<accession>A0AAN8XBT8</accession>
<dbReference type="PANTHER" id="PTHR34090:SF1">
    <property type="entry name" value="LARGE RIBOSOMAL SUBUNIT PROTEIN ML52"/>
    <property type="match status" value="1"/>
</dbReference>
<evidence type="ECO:0000313" key="11">
    <source>
        <dbReference type="Proteomes" id="UP001381693"/>
    </source>
</evidence>